<name>A0A6A4GQQ1_9AGAR</name>
<reference evidence="1" key="1">
    <citation type="journal article" date="2019" name="Environ. Microbiol.">
        <title>Fungal ecological strategies reflected in gene transcription - a case study of two litter decomposers.</title>
        <authorList>
            <person name="Barbi F."/>
            <person name="Kohler A."/>
            <person name="Barry K."/>
            <person name="Baskaran P."/>
            <person name="Daum C."/>
            <person name="Fauchery L."/>
            <person name="Ihrmark K."/>
            <person name="Kuo A."/>
            <person name="LaButti K."/>
            <person name="Lipzen A."/>
            <person name="Morin E."/>
            <person name="Grigoriev I.V."/>
            <person name="Henrissat B."/>
            <person name="Lindahl B."/>
            <person name="Martin F."/>
        </authorList>
    </citation>
    <scope>NUCLEOTIDE SEQUENCE</scope>
    <source>
        <strain evidence="1">JB14</strain>
    </source>
</reference>
<dbReference type="Proteomes" id="UP000799118">
    <property type="component" value="Unassembled WGS sequence"/>
</dbReference>
<protein>
    <recommendedName>
        <fullName evidence="3">Prolyl 4-hydroxylase alpha subunit Fe(2+) 2OG dioxygenase domain-containing protein</fullName>
    </recommendedName>
</protein>
<dbReference type="EMBL" id="ML769789">
    <property type="protein sequence ID" value="KAE9387620.1"/>
    <property type="molecule type" value="Genomic_DNA"/>
</dbReference>
<sequence>MVAKGFKYAEKEPDQNRASVTRSLHFGIWEKFAKKPQITWETQNQSQEVSELLQQFLSIISCEIAPAVAQLYKKFYPSEWEIQKMAWDRVSRLLTKPLQNMPYLDFHGAFFAIAVKQGCSDRDHLDWGDDLEAMTFITAVDEWEGADLQTPELGFCFPLCQGELGAGKMRKMVHSAGSITSGRRITLTFFTSELLTKHGKEWDVRRKKEATRAAKRLAKVQ</sequence>
<keyword evidence="2" id="KW-1185">Reference proteome</keyword>
<accession>A0A6A4GQQ1</accession>
<evidence type="ECO:0008006" key="3">
    <source>
        <dbReference type="Google" id="ProtNLM"/>
    </source>
</evidence>
<dbReference type="OrthoDB" id="3249298at2759"/>
<evidence type="ECO:0000313" key="1">
    <source>
        <dbReference type="EMBL" id="KAE9387620.1"/>
    </source>
</evidence>
<proteinExistence type="predicted"/>
<dbReference type="AlphaFoldDB" id="A0A6A4GQQ1"/>
<dbReference type="Gene3D" id="3.60.130.30">
    <property type="match status" value="1"/>
</dbReference>
<gene>
    <name evidence="1" type="ORF">BT96DRAFT_1079083</name>
</gene>
<evidence type="ECO:0000313" key="2">
    <source>
        <dbReference type="Proteomes" id="UP000799118"/>
    </source>
</evidence>
<organism evidence="1 2">
    <name type="scientific">Gymnopus androsaceus JB14</name>
    <dbReference type="NCBI Taxonomy" id="1447944"/>
    <lineage>
        <taxon>Eukaryota</taxon>
        <taxon>Fungi</taxon>
        <taxon>Dikarya</taxon>
        <taxon>Basidiomycota</taxon>
        <taxon>Agaricomycotina</taxon>
        <taxon>Agaricomycetes</taxon>
        <taxon>Agaricomycetidae</taxon>
        <taxon>Agaricales</taxon>
        <taxon>Marasmiineae</taxon>
        <taxon>Omphalotaceae</taxon>
        <taxon>Gymnopus</taxon>
    </lineage>
</organism>